<proteinExistence type="inferred from homology"/>
<dbReference type="EMBL" id="MEAU01000006">
    <property type="protein sequence ID" value="OJA49729.1"/>
    <property type="molecule type" value="Genomic_DNA"/>
</dbReference>
<sequence>MISEEAMNEQRDPPVFVSPPARLRRELPADRDELRFVAESRDAIRRILDGDDDRLLVIVGPCSVHERTAALDYAARLSEVRRTLYRDLEIVMRVYFEKPRTCLGWKGLINDPHLDESHDIDAGLRIARQLMLDVTSLRLPVATEFLDVLSQHYLADLVSWGAIGARTTESQIHREMASGLACPIGFKNGTDGDLKVAIDAIRSARSRHRFLGVDGDGRFVRQSTGGNGHGHLVLRGGKVPNYDAQSVGAACDLLVTHGLAPRVVIDASHGNSGKQHENQLPVCASIAARVAAGDACVAGVMIESNLIAGNQSFGAGAGLVYGQSVTDACIGWNDTVTTLERLAAATRARRPSAGAWADLAPLSSTA</sequence>
<dbReference type="InterPro" id="IPR006219">
    <property type="entry name" value="DAHP_synth_1"/>
</dbReference>
<feature type="domain" description="DAHP synthetase I/KDSA" evidence="9">
    <location>
        <begin position="46"/>
        <end position="338"/>
    </location>
</feature>
<evidence type="ECO:0000256" key="5">
    <source>
        <dbReference type="ARBA" id="ARBA00022679"/>
    </source>
</evidence>
<keyword evidence="5 8" id="KW-0808">Transferase</keyword>
<evidence type="ECO:0000256" key="7">
    <source>
        <dbReference type="ARBA" id="ARBA00047508"/>
    </source>
</evidence>
<dbReference type="InterPro" id="IPR006218">
    <property type="entry name" value="DAHP1/KDSA"/>
</dbReference>
<dbReference type="GO" id="GO:0003849">
    <property type="term" value="F:3-deoxy-7-phosphoheptulonate synthase activity"/>
    <property type="evidence" value="ECO:0007669"/>
    <property type="project" value="UniProtKB-EC"/>
</dbReference>
<evidence type="ECO:0000256" key="2">
    <source>
        <dbReference type="ARBA" id="ARBA00004688"/>
    </source>
</evidence>
<dbReference type="Proteomes" id="UP000183667">
    <property type="component" value="Unassembled WGS sequence"/>
</dbReference>
<evidence type="ECO:0000256" key="8">
    <source>
        <dbReference type="PIRNR" id="PIRNR001361"/>
    </source>
</evidence>
<dbReference type="EC" id="2.5.1.54" evidence="8"/>
<evidence type="ECO:0000256" key="1">
    <source>
        <dbReference type="ARBA" id="ARBA00003726"/>
    </source>
</evidence>
<gene>
    <name evidence="10" type="ORF">BGV66_05130</name>
</gene>
<dbReference type="NCBIfam" id="NF009395">
    <property type="entry name" value="PRK12755.1"/>
    <property type="match status" value="1"/>
</dbReference>
<comment type="catalytic activity">
    <reaction evidence="7 8">
        <text>D-erythrose 4-phosphate + phosphoenolpyruvate + H2O = 7-phospho-2-dehydro-3-deoxy-D-arabino-heptonate + phosphate</text>
        <dbReference type="Rhea" id="RHEA:14717"/>
        <dbReference type="ChEBI" id="CHEBI:15377"/>
        <dbReference type="ChEBI" id="CHEBI:16897"/>
        <dbReference type="ChEBI" id="CHEBI:43474"/>
        <dbReference type="ChEBI" id="CHEBI:58394"/>
        <dbReference type="ChEBI" id="CHEBI:58702"/>
        <dbReference type="EC" id="2.5.1.54"/>
    </reaction>
</comment>
<dbReference type="GO" id="GO:0009073">
    <property type="term" value="P:aromatic amino acid family biosynthetic process"/>
    <property type="evidence" value="ECO:0007669"/>
    <property type="project" value="UniProtKB-KW"/>
</dbReference>
<dbReference type="NCBIfam" id="TIGR00034">
    <property type="entry name" value="aroFGH"/>
    <property type="match status" value="1"/>
</dbReference>
<dbReference type="PIRSF" id="PIRSF001361">
    <property type="entry name" value="DAHP_synthase"/>
    <property type="match status" value="1"/>
</dbReference>
<evidence type="ECO:0000259" key="9">
    <source>
        <dbReference type="Pfam" id="PF00793"/>
    </source>
</evidence>
<evidence type="ECO:0000313" key="11">
    <source>
        <dbReference type="Proteomes" id="UP000183667"/>
    </source>
</evidence>
<accession>A0ABD6Q8I4</accession>
<comment type="caution">
    <text evidence="10">The sequence shown here is derived from an EMBL/GenBank/DDBJ whole genome shotgun (WGS) entry which is preliminary data.</text>
</comment>
<evidence type="ECO:0000313" key="10">
    <source>
        <dbReference type="EMBL" id="OJA49729.1"/>
    </source>
</evidence>
<dbReference type="PANTHER" id="PTHR21225">
    <property type="entry name" value="PHOSPHO-2-DEHYDRO-3-DEOXYHEPTONATE ALDOLASE DAHP SYNTHETASE"/>
    <property type="match status" value="1"/>
</dbReference>
<keyword evidence="6 8" id="KW-0057">Aromatic amino acid biosynthesis</keyword>
<comment type="function">
    <text evidence="1 8">Stereospecific condensation of phosphoenolpyruvate (PEP) and D-erythrose-4-phosphate (E4P) giving rise to 3-deoxy-D-arabino-heptulosonate-7-phosphate (DAHP).</text>
</comment>
<comment type="similarity">
    <text evidence="3 8">Belongs to the class-I DAHP synthase family.</text>
</comment>
<protein>
    <recommendedName>
        <fullName evidence="8">Phospho-2-dehydro-3-deoxyheptonate aldolase</fullName>
        <ecNumber evidence="8">2.5.1.54</ecNumber>
    </recommendedName>
</protein>
<dbReference type="PANTHER" id="PTHR21225:SF12">
    <property type="entry name" value="PHOSPHO-2-DEHYDRO-3-DEOXYHEPTONATE ALDOLASE, TYROSINE-INHIBITED"/>
    <property type="match status" value="1"/>
</dbReference>
<dbReference type="GO" id="GO:0042802">
    <property type="term" value="F:identical protein binding"/>
    <property type="evidence" value="ECO:0007669"/>
    <property type="project" value="UniProtKB-ARBA"/>
</dbReference>
<comment type="pathway">
    <text evidence="2 8">Metabolic intermediate biosynthesis; chorismate biosynthesis; chorismate from D-erythrose 4-phosphate and phosphoenolpyruvate: step 1/7.</text>
</comment>
<reference evidence="11" key="1">
    <citation type="submission" date="2016-08" db="EMBL/GenBank/DDBJ databases">
        <title>Population biology and virulence potential of Burkholderia ubonensis.</title>
        <authorList>
            <person name="Price E.P."/>
            <person name="Currie B.J."/>
            <person name="Wagner D.M."/>
        </authorList>
    </citation>
    <scope>NUCLEOTIDE SEQUENCE [LARGE SCALE GENOMIC DNA]</scope>
    <source>
        <strain evidence="11">MSMB0103</strain>
    </source>
</reference>
<dbReference type="InterPro" id="IPR013785">
    <property type="entry name" value="Aldolase_TIM"/>
</dbReference>
<dbReference type="FunFam" id="3.20.20.70:FF:000005">
    <property type="entry name" value="Phospho-2-dehydro-3-deoxyheptonate aldolase"/>
    <property type="match status" value="1"/>
</dbReference>
<name>A0ABD6Q8I4_9BURK</name>
<dbReference type="NCBIfam" id="NF009396">
    <property type="entry name" value="PRK12756.1"/>
    <property type="match status" value="1"/>
</dbReference>
<organism evidence="10 11">
    <name type="scientific">Burkholderia ubonensis</name>
    <dbReference type="NCBI Taxonomy" id="101571"/>
    <lineage>
        <taxon>Bacteria</taxon>
        <taxon>Pseudomonadati</taxon>
        <taxon>Pseudomonadota</taxon>
        <taxon>Betaproteobacteria</taxon>
        <taxon>Burkholderiales</taxon>
        <taxon>Burkholderiaceae</taxon>
        <taxon>Burkholderia</taxon>
        <taxon>Burkholderia cepacia complex</taxon>
    </lineage>
</organism>
<evidence type="ECO:0000256" key="4">
    <source>
        <dbReference type="ARBA" id="ARBA00022605"/>
    </source>
</evidence>
<keyword evidence="4 8" id="KW-0028">Amino-acid biosynthesis</keyword>
<dbReference type="Pfam" id="PF00793">
    <property type="entry name" value="DAHP_synth_1"/>
    <property type="match status" value="1"/>
</dbReference>
<dbReference type="GO" id="GO:0008652">
    <property type="term" value="P:amino acid biosynthetic process"/>
    <property type="evidence" value="ECO:0007669"/>
    <property type="project" value="UniProtKB-KW"/>
</dbReference>
<dbReference type="SUPFAM" id="SSF51569">
    <property type="entry name" value="Aldolase"/>
    <property type="match status" value="1"/>
</dbReference>
<evidence type="ECO:0000256" key="3">
    <source>
        <dbReference type="ARBA" id="ARBA00007985"/>
    </source>
</evidence>
<dbReference type="AlphaFoldDB" id="A0ABD6Q8I4"/>
<dbReference type="Gene3D" id="3.20.20.70">
    <property type="entry name" value="Aldolase class I"/>
    <property type="match status" value="1"/>
</dbReference>
<evidence type="ECO:0000256" key="6">
    <source>
        <dbReference type="ARBA" id="ARBA00023141"/>
    </source>
</evidence>